<evidence type="ECO:0008006" key="4">
    <source>
        <dbReference type="Google" id="ProtNLM"/>
    </source>
</evidence>
<dbReference type="HOGENOM" id="CLU_2508724_0_0_5"/>
<keyword evidence="1" id="KW-1133">Transmembrane helix</keyword>
<reference evidence="3" key="1">
    <citation type="submission" date="2010-11" db="EMBL/GenBank/DDBJ databases">
        <title>Complete genome sequence of Candidatus Liberibacter solanacearum CLso-ZC1.</title>
        <authorList>
            <person name="Lin H."/>
            <person name="Doddapaneni H.V."/>
            <person name="Lou B."/>
            <person name="Civerolo E.L."/>
            <person name="Chen C."/>
            <person name="Duan Y."/>
            <person name="Zhou L."/>
            <person name="Glynn J."/>
        </authorList>
    </citation>
    <scope>NUCLEOTIDE SEQUENCE [LARGE SCALE GENOMIC DNA]</scope>
    <source>
        <strain evidence="3">CLso-ZC1</strain>
    </source>
</reference>
<evidence type="ECO:0000313" key="2">
    <source>
        <dbReference type="EMBL" id="ADR52305.1"/>
    </source>
</evidence>
<reference evidence="2 3" key="3">
    <citation type="journal article" date="2011" name="PLoS ONE">
        <title>The Complete Genome Sequence of 'Candidatus Liberibacter solanacearum', the Bacterium Associated with Potato Zebra Chip Disease.</title>
        <authorList>
            <person name="Lin H."/>
            <person name="Lou B."/>
            <person name="Glynn J.M."/>
            <person name="Doddapaneni H."/>
            <person name="Civerolo E.L."/>
            <person name="Chen C."/>
            <person name="Duan Y."/>
            <person name="Zhou L."/>
            <person name="Vahling C.M."/>
        </authorList>
    </citation>
    <scope>NUCLEOTIDE SEQUENCE [LARGE SCALE GENOMIC DNA]</scope>
    <source>
        <strain evidence="2 3">CLso-ZC1</strain>
    </source>
</reference>
<accession>E4UD65</accession>
<gene>
    <name evidence="2" type="ordered locus">CKC_02780</name>
</gene>
<keyword evidence="1" id="KW-0472">Membrane</keyword>
<dbReference type="STRING" id="658172.CKC_02780"/>
<protein>
    <recommendedName>
        <fullName evidence="4">Transmembrane protein</fullName>
    </recommendedName>
</protein>
<feature type="transmembrane region" description="Helical" evidence="1">
    <location>
        <begin position="65"/>
        <end position="84"/>
    </location>
</feature>
<dbReference type="KEGG" id="lso:CKC_02780"/>
<dbReference type="Proteomes" id="UP000007038">
    <property type="component" value="Chromosome"/>
</dbReference>
<sequence length="92" mass="10614">MAKRQDQTVTRQEFKALDSKVDHIDKQFKALEARDKKKQARDEKQQKYIEEILNILNTSKGLASFIKMIGAITASLSAIIYAIYNLKGWLKQ</sequence>
<evidence type="ECO:0000256" key="1">
    <source>
        <dbReference type="SAM" id="Phobius"/>
    </source>
</evidence>
<evidence type="ECO:0000313" key="3">
    <source>
        <dbReference type="Proteomes" id="UP000007038"/>
    </source>
</evidence>
<reference key="2">
    <citation type="submission" date="2010-11" db="EMBL/GenBank/DDBJ databases">
        <authorList>
            <person name="Lin H."/>
            <person name="Doddapaneni H.V."/>
            <person name="Lou B."/>
            <person name="Civerolo E.L."/>
            <person name="Chen C."/>
            <person name="Duan Y."/>
            <person name="Zhou L."/>
            <person name="Glynn J."/>
        </authorList>
    </citation>
    <scope>NUCLEOTIDE SEQUENCE</scope>
    <source>
        <strain>CLso-ZC1</strain>
    </source>
</reference>
<dbReference type="AlphaFoldDB" id="E4UD65"/>
<keyword evidence="1" id="KW-0812">Transmembrane</keyword>
<proteinExistence type="predicted"/>
<dbReference type="EMBL" id="CP002371">
    <property type="protein sequence ID" value="ADR52305.1"/>
    <property type="molecule type" value="Genomic_DNA"/>
</dbReference>
<name>E4UD65_LIBSC</name>
<organism evidence="2 3">
    <name type="scientific">Liberibacter solanacearum (strain CLso-ZC1)</name>
    <dbReference type="NCBI Taxonomy" id="658172"/>
    <lineage>
        <taxon>Bacteria</taxon>
        <taxon>Pseudomonadati</taxon>
        <taxon>Pseudomonadota</taxon>
        <taxon>Alphaproteobacteria</taxon>
        <taxon>Hyphomicrobiales</taxon>
        <taxon>Rhizobiaceae</taxon>
        <taxon>Liberibacter</taxon>
    </lineage>
</organism>